<keyword evidence="2" id="KW-0805">Transcription regulation</keyword>
<dbReference type="SUPFAM" id="SSF88659">
    <property type="entry name" value="Sigma3 and sigma4 domains of RNA polymerase sigma factors"/>
    <property type="match status" value="1"/>
</dbReference>
<dbReference type="Proteomes" id="UP000249166">
    <property type="component" value="Unassembled WGS sequence"/>
</dbReference>
<dbReference type="CDD" id="cd06171">
    <property type="entry name" value="Sigma70_r4"/>
    <property type="match status" value="1"/>
</dbReference>
<keyword evidence="3" id="KW-0731">Sigma factor</keyword>
<feature type="domain" description="RNA polymerase sigma factor 70 region 4 type 2" evidence="7">
    <location>
        <begin position="125"/>
        <end position="177"/>
    </location>
</feature>
<dbReference type="SUPFAM" id="SSF88946">
    <property type="entry name" value="Sigma2 domain of RNA polymerase sigma factors"/>
    <property type="match status" value="1"/>
</dbReference>
<protein>
    <submittedName>
        <fullName evidence="8">Sigma-70 family RNA polymerase sigma factor</fullName>
    </submittedName>
</protein>
<gene>
    <name evidence="8" type="ORF">DBZ45_10635</name>
</gene>
<feature type="domain" description="RNA polymerase sigma-70 region 2" evidence="6">
    <location>
        <begin position="26"/>
        <end position="94"/>
    </location>
</feature>
<dbReference type="EMBL" id="QLNP01000074">
    <property type="protein sequence ID" value="RAM37270.1"/>
    <property type="molecule type" value="Genomic_DNA"/>
</dbReference>
<comment type="caution">
    <text evidence="8">The sequence shown here is derived from an EMBL/GenBank/DDBJ whole genome shotgun (WGS) entry which is preliminary data.</text>
</comment>
<dbReference type="Gene3D" id="1.10.1740.10">
    <property type="match status" value="1"/>
</dbReference>
<evidence type="ECO:0000259" key="7">
    <source>
        <dbReference type="Pfam" id="PF08281"/>
    </source>
</evidence>
<evidence type="ECO:0000256" key="5">
    <source>
        <dbReference type="SAM" id="MobiDB-lite"/>
    </source>
</evidence>
<organism evidence="8 9">
    <name type="scientific">Arthrobacter globiformis</name>
    <dbReference type="NCBI Taxonomy" id="1665"/>
    <lineage>
        <taxon>Bacteria</taxon>
        <taxon>Bacillati</taxon>
        <taxon>Actinomycetota</taxon>
        <taxon>Actinomycetes</taxon>
        <taxon>Micrococcales</taxon>
        <taxon>Micrococcaceae</taxon>
        <taxon>Arthrobacter</taxon>
    </lineage>
</organism>
<dbReference type="OrthoDB" id="3747638at2"/>
<dbReference type="GO" id="GO:0016987">
    <property type="term" value="F:sigma factor activity"/>
    <property type="evidence" value="ECO:0007669"/>
    <property type="project" value="UniProtKB-KW"/>
</dbReference>
<evidence type="ECO:0000313" key="8">
    <source>
        <dbReference type="EMBL" id="RAM37270.1"/>
    </source>
</evidence>
<evidence type="ECO:0000256" key="1">
    <source>
        <dbReference type="ARBA" id="ARBA00010641"/>
    </source>
</evidence>
<dbReference type="InterPro" id="IPR036388">
    <property type="entry name" value="WH-like_DNA-bd_sf"/>
</dbReference>
<accession>A0A328HJ70</accession>
<proteinExistence type="inferred from homology"/>
<dbReference type="RefSeq" id="WP_111903874.1">
    <property type="nucleotide sequence ID" value="NZ_QLNP01000074.1"/>
</dbReference>
<comment type="similarity">
    <text evidence="1">Belongs to the sigma-70 factor family. ECF subfamily.</text>
</comment>
<evidence type="ECO:0000256" key="4">
    <source>
        <dbReference type="ARBA" id="ARBA00023163"/>
    </source>
</evidence>
<name>A0A328HJ70_ARTGO</name>
<dbReference type="InterPro" id="IPR014284">
    <property type="entry name" value="RNA_pol_sigma-70_dom"/>
</dbReference>
<dbReference type="PANTHER" id="PTHR43133:SF25">
    <property type="entry name" value="RNA POLYMERASE SIGMA FACTOR RFAY-RELATED"/>
    <property type="match status" value="1"/>
</dbReference>
<evidence type="ECO:0000259" key="6">
    <source>
        <dbReference type="Pfam" id="PF04542"/>
    </source>
</evidence>
<reference evidence="8 9" key="1">
    <citation type="submission" date="2018-04" db="EMBL/GenBank/DDBJ databases">
        <title>Bacteria isolated from cave deposits of Manipur.</title>
        <authorList>
            <person name="Sahoo D."/>
            <person name="Sarangthem I."/>
            <person name="Nandeibam J."/>
        </authorList>
    </citation>
    <scope>NUCLEOTIDE SEQUENCE [LARGE SCALE GENOMIC DNA]</scope>
    <source>
        <strain evidence="9">mrc11</strain>
    </source>
</reference>
<dbReference type="PANTHER" id="PTHR43133">
    <property type="entry name" value="RNA POLYMERASE ECF-TYPE SIGMA FACTO"/>
    <property type="match status" value="1"/>
</dbReference>
<dbReference type="InterPro" id="IPR013325">
    <property type="entry name" value="RNA_pol_sigma_r2"/>
</dbReference>
<dbReference type="AlphaFoldDB" id="A0A328HJ70"/>
<dbReference type="GO" id="GO:0006352">
    <property type="term" value="P:DNA-templated transcription initiation"/>
    <property type="evidence" value="ECO:0007669"/>
    <property type="project" value="InterPro"/>
</dbReference>
<dbReference type="Pfam" id="PF04542">
    <property type="entry name" value="Sigma70_r2"/>
    <property type="match status" value="1"/>
</dbReference>
<dbReference type="Pfam" id="PF08281">
    <property type="entry name" value="Sigma70_r4_2"/>
    <property type="match status" value="1"/>
</dbReference>
<feature type="region of interest" description="Disordered" evidence="5">
    <location>
        <begin position="170"/>
        <end position="202"/>
    </location>
</feature>
<dbReference type="InterPro" id="IPR007627">
    <property type="entry name" value="RNA_pol_sigma70_r2"/>
</dbReference>
<dbReference type="NCBIfam" id="TIGR02937">
    <property type="entry name" value="sigma70-ECF"/>
    <property type="match status" value="1"/>
</dbReference>
<evidence type="ECO:0000256" key="3">
    <source>
        <dbReference type="ARBA" id="ARBA00023082"/>
    </source>
</evidence>
<dbReference type="InterPro" id="IPR013249">
    <property type="entry name" value="RNA_pol_sigma70_r4_t2"/>
</dbReference>
<dbReference type="Gene3D" id="1.10.10.10">
    <property type="entry name" value="Winged helix-like DNA-binding domain superfamily/Winged helix DNA-binding domain"/>
    <property type="match status" value="1"/>
</dbReference>
<dbReference type="InterPro" id="IPR039425">
    <property type="entry name" value="RNA_pol_sigma-70-like"/>
</dbReference>
<evidence type="ECO:0000313" key="9">
    <source>
        <dbReference type="Proteomes" id="UP000249166"/>
    </source>
</evidence>
<keyword evidence="4" id="KW-0804">Transcription</keyword>
<sequence length="202" mass="22632">MGNKGDTEEGLWRQSLLGQGDAFGALYDRHRDRVFRHAYRLCGDHHNAEDIMAASFLELWRRRKQVRIVEGSILPWLLVTTTNMARNSARAARRYQRFLNSLPRGQDAAHSATDPYRRYQNQLDQELAAALGTLSTEDLHLVSLIVFEDHTIAAAAAVLGLTPAAAKSRMHRARQRLRTALDGDTPTNPPTAPTPVLEGERP</sequence>
<dbReference type="InterPro" id="IPR013324">
    <property type="entry name" value="RNA_pol_sigma_r3/r4-like"/>
</dbReference>
<evidence type="ECO:0000256" key="2">
    <source>
        <dbReference type="ARBA" id="ARBA00023015"/>
    </source>
</evidence>
<dbReference type="GO" id="GO:0003677">
    <property type="term" value="F:DNA binding"/>
    <property type="evidence" value="ECO:0007669"/>
    <property type="project" value="InterPro"/>
</dbReference>